<protein>
    <submittedName>
        <fullName evidence="1">Putative anti-sigma-YlaC factor YlaD</fullName>
    </submittedName>
</protein>
<sequence>MGDMLSIARAEIRRRDWAAIRCGCGLPASHLLDGLMEDVLTCAPAALAAMDKHAFEGPFLRDPAPAVAAVALGMLADGLTPRQASDVLWLMLQLAAGEGGDEDPDSSSLYARTFRVLRGGLTLVYREFLNNPWGSQEARELLEILEVDQSKHAFYEKFLRSTF</sequence>
<comment type="caution">
    <text evidence="1">The sequence shown here is derived from an EMBL/GenBank/DDBJ whole genome shotgun (WGS) entry which is preliminary data.</text>
</comment>
<gene>
    <name evidence="1" type="ORF">GGE06_002038</name>
</gene>
<evidence type="ECO:0000313" key="1">
    <source>
        <dbReference type="EMBL" id="MBB4981130.1"/>
    </source>
</evidence>
<dbReference type="RefSeq" id="WP_116156848.1">
    <property type="nucleotide sequence ID" value="NZ_JACHJY010000002.1"/>
</dbReference>
<accession>A0A7W7TXE1</accession>
<name>A0A7W7TXE1_9ACTN</name>
<keyword evidence="2" id="KW-1185">Reference proteome</keyword>
<proteinExistence type="predicted"/>
<dbReference type="AlphaFoldDB" id="A0A7W7TXE1"/>
<dbReference type="EMBL" id="JACHJY010000002">
    <property type="protein sequence ID" value="MBB4981130.1"/>
    <property type="molecule type" value="Genomic_DNA"/>
</dbReference>
<evidence type="ECO:0000313" key="2">
    <source>
        <dbReference type="Proteomes" id="UP000582643"/>
    </source>
</evidence>
<dbReference type="Proteomes" id="UP000582643">
    <property type="component" value="Unassembled WGS sequence"/>
</dbReference>
<organism evidence="1 2">
    <name type="scientific">Streptomyces nymphaeiformis</name>
    <dbReference type="NCBI Taxonomy" id="2663842"/>
    <lineage>
        <taxon>Bacteria</taxon>
        <taxon>Bacillati</taxon>
        <taxon>Actinomycetota</taxon>
        <taxon>Actinomycetes</taxon>
        <taxon>Kitasatosporales</taxon>
        <taxon>Streptomycetaceae</taxon>
        <taxon>Streptomyces</taxon>
    </lineage>
</organism>
<reference evidence="1 2" key="1">
    <citation type="submission" date="2020-08" db="EMBL/GenBank/DDBJ databases">
        <title>Genomic Encyclopedia of Type Strains, Phase III (KMG-III): the genomes of soil and plant-associated and newly described type strains.</title>
        <authorList>
            <person name="Whitman W."/>
        </authorList>
    </citation>
    <scope>NUCLEOTIDE SEQUENCE [LARGE SCALE GENOMIC DNA]</scope>
    <source>
        <strain evidence="1 2">SFB5A</strain>
    </source>
</reference>